<organism evidence="3 4">
    <name type="scientific">Triticum urartu</name>
    <name type="common">Red wild einkorn</name>
    <name type="synonym">Crithodium urartu</name>
    <dbReference type="NCBI Taxonomy" id="4572"/>
    <lineage>
        <taxon>Eukaryota</taxon>
        <taxon>Viridiplantae</taxon>
        <taxon>Streptophyta</taxon>
        <taxon>Embryophyta</taxon>
        <taxon>Tracheophyta</taxon>
        <taxon>Spermatophyta</taxon>
        <taxon>Magnoliopsida</taxon>
        <taxon>Liliopsida</taxon>
        <taxon>Poales</taxon>
        <taxon>Poaceae</taxon>
        <taxon>BOP clade</taxon>
        <taxon>Pooideae</taxon>
        <taxon>Triticodae</taxon>
        <taxon>Triticeae</taxon>
        <taxon>Triticinae</taxon>
        <taxon>Triticum</taxon>
    </lineage>
</organism>
<dbReference type="Gramene" id="TuG1812G0600002534.01.T01">
    <property type="protein sequence ID" value="TuG1812G0600002534.01.T01.cds350584"/>
    <property type="gene ID" value="TuG1812G0600002534.01"/>
</dbReference>
<protein>
    <recommendedName>
        <fullName evidence="2">FAR1 domain-containing protein</fullName>
    </recommendedName>
</protein>
<reference evidence="4" key="1">
    <citation type="journal article" date="2013" name="Nature">
        <title>Draft genome of the wheat A-genome progenitor Triticum urartu.</title>
        <authorList>
            <person name="Ling H.Q."/>
            <person name="Zhao S."/>
            <person name="Liu D."/>
            <person name="Wang J."/>
            <person name="Sun H."/>
            <person name="Zhang C."/>
            <person name="Fan H."/>
            <person name="Li D."/>
            <person name="Dong L."/>
            <person name="Tao Y."/>
            <person name="Gao C."/>
            <person name="Wu H."/>
            <person name="Li Y."/>
            <person name="Cui Y."/>
            <person name="Guo X."/>
            <person name="Zheng S."/>
            <person name="Wang B."/>
            <person name="Yu K."/>
            <person name="Liang Q."/>
            <person name="Yang W."/>
            <person name="Lou X."/>
            <person name="Chen J."/>
            <person name="Feng M."/>
            <person name="Jian J."/>
            <person name="Zhang X."/>
            <person name="Luo G."/>
            <person name="Jiang Y."/>
            <person name="Liu J."/>
            <person name="Wang Z."/>
            <person name="Sha Y."/>
            <person name="Zhang B."/>
            <person name="Wu H."/>
            <person name="Tang D."/>
            <person name="Shen Q."/>
            <person name="Xue P."/>
            <person name="Zou S."/>
            <person name="Wang X."/>
            <person name="Liu X."/>
            <person name="Wang F."/>
            <person name="Yang Y."/>
            <person name="An X."/>
            <person name="Dong Z."/>
            <person name="Zhang K."/>
            <person name="Zhang X."/>
            <person name="Luo M.C."/>
            <person name="Dvorak J."/>
            <person name="Tong Y."/>
            <person name="Wang J."/>
            <person name="Yang H."/>
            <person name="Li Z."/>
            <person name="Wang D."/>
            <person name="Zhang A."/>
            <person name="Wang J."/>
        </authorList>
    </citation>
    <scope>NUCLEOTIDE SEQUENCE</scope>
    <source>
        <strain evidence="4">cv. G1812</strain>
    </source>
</reference>
<feature type="domain" description="FAR1" evidence="2">
    <location>
        <begin position="71"/>
        <end position="114"/>
    </location>
</feature>
<accession>A0A8R7QPV1</accession>
<keyword evidence="4" id="KW-1185">Reference proteome</keyword>
<dbReference type="Proteomes" id="UP000015106">
    <property type="component" value="Chromosome 6"/>
</dbReference>
<reference evidence="3" key="2">
    <citation type="submission" date="2018-03" db="EMBL/GenBank/DDBJ databases">
        <title>The Triticum urartu genome reveals the dynamic nature of wheat genome evolution.</title>
        <authorList>
            <person name="Ling H."/>
            <person name="Ma B."/>
            <person name="Shi X."/>
            <person name="Liu H."/>
            <person name="Dong L."/>
            <person name="Sun H."/>
            <person name="Cao Y."/>
            <person name="Gao Q."/>
            <person name="Zheng S."/>
            <person name="Li Y."/>
            <person name="Yu Y."/>
            <person name="Du H."/>
            <person name="Qi M."/>
            <person name="Li Y."/>
            <person name="Yu H."/>
            <person name="Cui Y."/>
            <person name="Wang N."/>
            <person name="Chen C."/>
            <person name="Wu H."/>
            <person name="Zhao Y."/>
            <person name="Zhang J."/>
            <person name="Li Y."/>
            <person name="Zhou W."/>
            <person name="Zhang B."/>
            <person name="Hu W."/>
            <person name="Eijk M."/>
            <person name="Tang J."/>
            <person name="Witsenboer H."/>
            <person name="Zhao S."/>
            <person name="Li Z."/>
            <person name="Zhang A."/>
            <person name="Wang D."/>
            <person name="Liang C."/>
        </authorList>
    </citation>
    <scope>NUCLEOTIDE SEQUENCE [LARGE SCALE GENOMIC DNA]</scope>
    <source>
        <strain evidence="3">cv. G1812</strain>
    </source>
</reference>
<dbReference type="PANTHER" id="PTHR46328:SF30">
    <property type="entry name" value="OS04G0641500 PROTEIN"/>
    <property type="match status" value="1"/>
</dbReference>
<feature type="region of interest" description="Disordered" evidence="1">
    <location>
        <begin position="32"/>
        <end position="54"/>
    </location>
</feature>
<evidence type="ECO:0000256" key="1">
    <source>
        <dbReference type="SAM" id="MobiDB-lite"/>
    </source>
</evidence>
<evidence type="ECO:0000313" key="4">
    <source>
        <dbReference type="Proteomes" id="UP000015106"/>
    </source>
</evidence>
<reference evidence="3" key="3">
    <citation type="submission" date="2022-06" db="UniProtKB">
        <authorList>
            <consortium name="EnsemblPlants"/>
        </authorList>
    </citation>
    <scope>IDENTIFICATION</scope>
</reference>
<dbReference type="Pfam" id="PF03101">
    <property type="entry name" value="FAR1"/>
    <property type="match status" value="1"/>
</dbReference>
<feature type="region of interest" description="Disordered" evidence="1">
    <location>
        <begin position="109"/>
        <end position="138"/>
    </location>
</feature>
<dbReference type="PANTHER" id="PTHR46328">
    <property type="entry name" value="FAR-RED IMPAIRED RESPONSIVE (FAR1) FAMILY PROTEIN-RELATED"/>
    <property type="match status" value="1"/>
</dbReference>
<sequence length="138" mass="15705">MNDVDVNMQSKSYTLEETNTIVAGPTETELRAGAVGVGVDRNPMDEDEAGSRPMEPFVRMRFDTLQGAKDHYNDYALRMGFSIKMNTSRRNSYTNILEKQQFACNKFRKPKEDDTEAELPPVLDPILVPKPLCEEEEK</sequence>
<evidence type="ECO:0000313" key="3">
    <source>
        <dbReference type="EnsemblPlants" id="TuG1812G0600002534.01.T01.cds350584"/>
    </source>
</evidence>
<dbReference type="EnsemblPlants" id="TuG1812G0600002534.01.T01">
    <property type="protein sequence ID" value="TuG1812G0600002534.01.T01.cds350584"/>
    <property type="gene ID" value="TuG1812G0600002534.01"/>
</dbReference>
<dbReference type="InterPro" id="IPR004330">
    <property type="entry name" value="FAR1_DNA_bnd_dom"/>
</dbReference>
<evidence type="ECO:0000259" key="2">
    <source>
        <dbReference type="Pfam" id="PF03101"/>
    </source>
</evidence>
<name>A0A8R7QPV1_TRIUA</name>
<dbReference type="AlphaFoldDB" id="A0A8R7QPV1"/>
<proteinExistence type="predicted"/>